<comment type="caution">
    <text evidence="1">The sequence shown here is derived from an EMBL/GenBank/DDBJ whole genome shotgun (WGS) entry which is preliminary data.</text>
</comment>
<dbReference type="OrthoDB" id="9804920at2"/>
<reference evidence="1 2" key="1">
    <citation type="submission" date="2019-10" db="EMBL/GenBank/DDBJ databases">
        <title>Whole-genome sequence of the extremophile Heliorestis acidaminivorans DSM 24790.</title>
        <authorList>
            <person name="Kyndt J.A."/>
            <person name="Meyer T.E."/>
        </authorList>
    </citation>
    <scope>NUCLEOTIDE SEQUENCE [LARGE SCALE GENOMIC DNA]</scope>
    <source>
        <strain evidence="1 2">DSM 24790</strain>
    </source>
</reference>
<dbReference type="PANTHER" id="PTHR10443">
    <property type="entry name" value="MICROSOMAL DIPEPTIDASE"/>
    <property type="match status" value="1"/>
</dbReference>
<accession>A0A6I0ETQ7</accession>
<dbReference type="GO" id="GO:0070573">
    <property type="term" value="F:metallodipeptidase activity"/>
    <property type="evidence" value="ECO:0007669"/>
    <property type="project" value="InterPro"/>
</dbReference>
<dbReference type="AlphaFoldDB" id="A0A6I0ETQ7"/>
<dbReference type="PROSITE" id="PS00869">
    <property type="entry name" value="RENAL_DIPEPTIDASE_1"/>
    <property type="match status" value="1"/>
</dbReference>
<evidence type="ECO:0000313" key="1">
    <source>
        <dbReference type="EMBL" id="KAB2954175.1"/>
    </source>
</evidence>
<dbReference type="Proteomes" id="UP000468766">
    <property type="component" value="Unassembled WGS sequence"/>
</dbReference>
<gene>
    <name evidence="1" type="ORF">F9B85_00275</name>
</gene>
<sequence>MIRLPTYAVVDSHCDTLSRLYHIKNWDDFDFNTFKGPINLSNLKTGSVVIQFFAVFVDQAHQHSGSLRYALQLIESFNKLLKKNSSAMTFIGYQEDVEKLKLHKNKVGCLLTIEGGEALEGSLEILPLLYQLGVRSIGLTWNHRNLLADGCHERESAGGLSSFGKKVIATMEELNMIVDLAHISEKGFWDALACTTKPFIVSHSNCKSLCDHPRNLTDRQIQAISKREGMLGINFYPPFLSTNAKKVDINRVVDHIEHACIIAGTYKHVGIGSDFDGIDQFVAELSSSAHYHRLWEALLRRGFNDSQVKAISSDNYFEFLGKALPSYMSYEGNR</sequence>
<proteinExistence type="predicted"/>
<name>A0A6I0ETQ7_9FIRM</name>
<dbReference type="Pfam" id="PF01244">
    <property type="entry name" value="Peptidase_M19"/>
    <property type="match status" value="1"/>
</dbReference>
<dbReference type="EMBL" id="WBXO01000001">
    <property type="protein sequence ID" value="KAB2954175.1"/>
    <property type="molecule type" value="Genomic_DNA"/>
</dbReference>
<dbReference type="GO" id="GO:0006508">
    <property type="term" value="P:proteolysis"/>
    <property type="evidence" value="ECO:0007669"/>
    <property type="project" value="InterPro"/>
</dbReference>
<dbReference type="SUPFAM" id="SSF51556">
    <property type="entry name" value="Metallo-dependent hydrolases"/>
    <property type="match status" value="1"/>
</dbReference>
<dbReference type="PROSITE" id="PS51365">
    <property type="entry name" value="RENAL_DIPEPTIDASE_2"/>
    <property type="match status" value="1"/>
</dbReference>
<dbReference type="PANTHER" id="PTHR10443:SF12">
    <property type="entry name" value="DIPEPTIDASE"/>
    <property type="match status" value="1"/>
</dbReference>
<dbReference type="InterPro" id="IPR008257">
    <property type="entry name" value="Pept_M19"/>
</dbReference>
<dbReference type="CDD" id="cd01301">
    <property type="entry name" value="rDP_like"/>
    <property type="match status" value="1"/>
</dbReference>
<dbReference type="InterPro" id="IPR000180">
    <property type="entry name" value="Dipep_AS"/>
</dbReference>
<organism evidence="1 2">
    <name type="scientific">Heliorestis acidaminivorans</name>
    <dbReference type="NCBI Taxonomy" id="553427"/>
    <lineage>
        <taxon>Bacteria</taxon>
        <taxon>Bacillati</taxon>
        <taxon>Bacillota</taxon>
        <taxon>Clostridia</taxon>
        <taxon>Eubacteriales</taxon>
        <taxon>Heliobacteriaceae</taxon>
        <taxon>Heliorestis</taxon>
    </lineage>
</organism>
<dbReference type="Gene3D" id="3.20.20.140">
    <property type="entry name" value="Metal-dependent hydrolases"/>
    <property type="match status" value="1"/>
</dbReference>
<dbReference type="InterPro" id="IPR032466">
    <property type="entry name" value="Metal_Hydrolase"/>
</dbReference>
<evidence type="ECO:0000313" key="2">
    <source>
        <dbReference type="Proteomes" id="UP000468766"/>
    </source>
</evidence>
<protein>
    <submittedName>
        <fullName evidence="1">Membrane dipeptidase</fullName>
    </submittedName>
</protein>
<keyword evidence="2" id="KW-1185">Reference proteome</keyword>